<name>A0ABQ3UQJ2_9CHLR</name>
<evidence type="ECO:0000256" key="2">
    <source>
        <dbReference type="ARBA" id="ARBA00022485"/>
    </source>
</evidence>
<organism evidence="11 12">
    <name type="scientific">Ktedonobacter robiniae</name>
    <dbReference type="NCBI Taxonomy" id="2778365"/>
    <lineage>
        <taxon>Bacteria</taxon>
        <taxon>Bacillati</taxon>
        <taxon>Chloroflexota</taxon>
        <taxon>Ktedonobacteria</taxon>
        <taxon>Ktedonobacterales</taxon>
        <taxon>Ktedonobacteraceae</taxon>
        <taxon>Ktedonobacter</taxon>
    </lineage>
</organism>
<evidence type="ECO:0000313" key="11">
    <source>
        <dbReference type="EMBL" id="GHO55034.1"/>
    </source>
</evidence>
<dbReference type="NCBIfam" id="TIGR00089">
    <property type="entry name" value="MiaB/RimO family radical SAM methylthiotransferase"/>
    <property type="match status" value="1"/>
</dbReference>
<dbReference type="Pfam" id="PF00919">
    <property type="entry name" value="UPF0004"/>
    <property type="match status" value="1"/>
</dbReference>
<evidence type="ECO:0000256" key="7">
    <source>
        <dbReference type="ARBA" id="ARBA00023014"/>
    </source>
</evidence>
<comment type="cofactor">
    <cofactor evidence="1">
        <name>[4Fe-4S] cluster</name>
        <dbReference type="ChEBI" id="CHEBI:49883"/>
    </cofactor>
</comment>
<comment type="caution">
    <text evidence="11">The sequence shown here is derived from an EMBL/GenBank/DDBJ whole genome shotgun (WGS) entry which is preliminary data.</text>
</comment>
<dbReference type="InterPro" id="IPR006638">
    <property type="entry name" value="Elp3/MiaA/NifB-like_rSAM"/>
</dbReference>
<accession>A0ABQ3UQJ2</accession>
<evidence type="ECO:0000256" key="1">
    <source>
        <dbReference type="ARBA" id="ARBA00001966"/>
    </source>
</evidence>
<evidence type="ECO:0000256" key="3">
    <source>
        <dbReference type="ARBA" id="ARBA00022679"/>
    </source>
</evidence>
<feature type="domain" description="MTTase N-terminal" evidence="9">
    <location>
        <begin position="9"/>
        <end position="121"/>
    </location>
</feature>
<feature type="region of interest" description="Disordered" evidence="8">
    <location>
        <begin position="123"/>
        <end position="143"/>
    </location>
</feature>
<evidence type="ECO:0000259" key="10">
    <source>
        <dbReference type="PROSITE" id="PS51918"/>
    </source>
</evidence>
<keyword evidence="4" id="KW-0949">S-adenosyl-L-methionine</keyword>
<keyword evidence="3" id="KW-0808">Transferase</keyword>
<gene>
    <name evidence="11" type="ORF">KSB_35090</name>
</gene>
<keyword evidence="12" id="KW-1185">Reference proteome</keyword>
<dbReference type="Proteomes" id="UP000654345">
    <property type="component" value="Unassembled WGS sequence"/>
</dbReference>
<dbReference type="PROSITE" id="PS51449">
    <property type="entry name" value="MTTASE_N"/>
    <property type="match status" value="1"/>
</dbReference>
<evidence type="ECO:0000256" key="4">
    <source>
        <dbReference type="ARBA" id="ARBA00022691"/>
    </source>
</evidence>
<protein>
    <submittedName>
        <fullName evidence="11">tRNA (N(6)-L-threonylcarbamoyladenosine(37)-C(2))-methylthiotransferase MtaB</fullName>
    </submittedName>
</protein>
<keyword evidence="2" id="KW-0004">4Fe-4S</keyword>
<evidence type="ECO:0000256" key="8">
    <source>
        <dbReference type="SAM" id="MobiDB-lite"/>
    </source>
</evidence>
<dbReference type="InterPro" id="IPR023404">
    <property type="entry name" value="rSAM_horseshoe"/>
</dbReference>
<dbReference type="Pfam" id="PF04055">
    <property type="entry name" value="Radical_SAM"/>
    <property type="match status" value="1"/>
</dbReference>
<dbReference type="PANTHER" id="PTHR11918:SF45">
    <property type="entry name" value="THREONYLCARBAMOYLADENOSINE TRNA METHYLTHIOTRANSFERASE"/>
    <property type="match status" value="1"/>
</dbReference>
<dbReference type="CDD" id="cd01335">
    <property type="entry name" value="Radical_SAM"/>
    <property type="match status" value="1"/>
</dbReference>
<keyword evidence="6" id="KW-0408">Iron</keyword>
<dbReference type="Gene3D" id="3.80.30.20">
    <property type="entry name" value="tm_1862 like domain"/>
    <property type="match status" value="1"/>
</dbReference>
<evidence type="ECO:0000256" key="5">
    <source>
        <dbReference type="ARBA" id="ARBA00022723"/>
    </source>
</evidence>
<feature type="domain" description="Radical SAM core" evidence="10">
    <location>
        <begin position="198"/>
        <end position="429"/>
    </location>
</feature>
<dbReference type="InterPro" id="IPR058240">
    <property type="entry name" value="rSAM_sf"/>
</dbReference>
<dbReference type="InterPro" id="IPR013848">
    <property type="entry name" value="Methylthiotransferase_N"/>
</dbReference>
<dbReference type="EMBL" id="BNJG01000001">
    <property type="protein sequence ID" value="GHO55034.1"/>
    <property type="molecule type" value="Genomic_DNA"/>
</dbReference>
<dbReference type="PROSITE" id="PS01278">
    <property type="entry name" value="MTTASE_RADICAL"/>
    <property type="match status" value="1"/>
</dbReference>
<dbReference type="Gene3D" id="3.40.50.12160">
    <property type="entry name" value="Methylthiotransferase, N-terminal domain"/>
    <property type="match status" value="1"/>
</dbReference>
<keyword evidence="5" id="KW-0479">Metal-binding</keyword>
<dbReference type="SMART" id="SM00729">
    <property type="entry name" value="Elp3"/>
    <property type="match status" value="1"/>
</dbReference>
<dbReference type="PROSITE" id="PS51918">
    <property type="entry name" value="RADICAL_SAM"/>
    <property type="match status" value="1"/>
</dbReference>
<sequence>MSEHTTQETTFAVTTLGCKVNQADSEAIGEQMSTAGFIQRDFDEAADIYIVNTCTVTHLGDRSSRQLIAQAQRRHPDAFLVVTGCYAELNPRGVAALPGVDMVIGNTGKDSLVETIKQRYESMTSQVAASEPEEPTPSIDEAPARRALPVLPLDTQHIGSDNALDFLPAEPEPAPENPSSLSPFTDNTQTTEQANARIFSRTRVQMKVQDGCNNRCTYCIVPYVRGNSRSRTIDSVVEHVQRKARAGYQEIVLTGIHLGDYHPVGDEQKDLGDLIATLLRETDMPRIRVSSLEPEDFRLEWLDLWQDPRMCRHFHLPMQSGSDNILRRMARRYNSTRYREIILTAKQRIPGVAISTDIITGFPGETDEDFELTYQLAQELEFAKTHVFRFSARQGTAAARMRGQIKDVVKKERSARLLTLNEEHSRQFRQQFLGQTVDVLIEQSKHGYWEGLTDNYLRVELHDLPNPESAWQHKLVTARLSHLVDDGIHGAYVAH</sequence>
<evidence type="ECO:0000256" key="6">
    <source>
        <dbReference type="ARBA" id="ARBA00023004"/>
    </source>
</evidence>
<dbReference type="SFLD" id="SFLDG01082">
    <property type="entry name" value="B12-binding_domain_containing"/>
    <property type="match status" value="1"/>
</dbReference>
<feature type="region of interest" description="Disordered" evidence="8">
    <location>
        <begin position="161"/>
        <end position="190"/>
    </location>
</feature>
<dbReference type="InterPro" id="IPR006467">
    <property type="entry name" value="MiaB-like_bact"/>
</dbReference>
<reference evidence="11 12" key="1">
    <citation type="journal article" date="2021" name="Int. J. Syst. Evol. Microbiol.">
        <title>Reticulibacter mediterranei gen. nov., sp. nov., within the new family Reticulibacteraceae fam. nov., and Ktedonospora formicarum gen. nov., sp. nov., Ktedonobacter robiniae sp. nov., Dictyobacter formicarum sp. nov. and Dictyobacter arantiisoli sp. nov., belonging to the class Ktedonobacteria.</title>
        <authorList>
            <person name="Yabe S."/>
            <person name="Zheng Y."/>
            <person name="Wang C.M."/>
            <person name="Sakai Y."/>
            <person name="Abe K."/>
            <person name="Yokota A."/>
            <person name="Donadio S."/>
            <person name="Cavaletti L."/>
            <person name="Monciardini P."/>
        </authorList>
    </citation>
    <scope>NUCLEOTIDE SEQUENCE [LARGE SCALE GENOMIC DNA]</scope>
    <source>
        <strain evidence="11 12">SOSP1-30</strain>
    </source>
</reference>
<dbReference type="InterPro" id="IPR038135">
    <property type="entry name" value="Methylthiotransferase_N_sf"/>
</dbReference>
<dbReference type="InterPro" id="IPR020612">
    <property type="entry name" value="Methylthiotransferase_CS"/>
</dbReference>
<dbReference type="RefSeq" id="WP_201371681.1">
    <property type="nucleotide sequence ID" value="NZ_BNJG01000001.1"/>
</dbReference>
<dbReference type="SFLD" id="SFLDG01061">
    <property type="entry name" value="methylthiotransferase"/>
    <property type="match status" value="1"/>
</dbReference>
<evidence type="ECO:0000259" key="9">
    <source>
        <dbReference type="PROSITE" id="PS51449"/>
    </source>
</evidence>
<dbReference type="InterPro" id="IPR005839">
    <property type="entry name" value="Methylthiotransferase"/>
</dbReference>
<evidence type="ECO:0000313" key="12">
    <source>
        <dbReference type="Proteomes" id="UP000654345"/>
    </source>
</evidence>
<dbReference type="NCBIfam" id="TIGR01579">
    <property type="entry name" value="MiaB-like-C"/>
    <property type="match status" value="1"/>
</dbReference>
<keyword evidence="7" id="KW-0411">Iron-sulfur</keyword>
<dbReference type="PANTHER" id="PTHR11918">
    <property type="entry name" value="RADICAL SAM PROTEINS"/>
    <property type="match status" value="1"/>
</dbReference>
<dbReference type="InterPro" id="IPR007197">
    <property type="entry name" value="rSAM"/>
</dbReference>
<dbReference type="SFLD" id="SFLDS00029">
    <property type="entry name" value="Radical_SAM"/>
    <property type="match status" value="1"/>
</dbReference>
<dbReference type="SUPFAM" id="SSF102114">
    <property type="entry name" value="Radical SAM enzymes"/>
    <property type="match status" value="1"/>
</dbReference>
<proteinExistence type="predicted"/>